<proteinExistence type="predicted"/>
<dbReference type="AlphaFoldDB" id="A0A4D9EWT5"/>
<name>A0A4D9EWT5_9SAUR</name>
<evidence type="ECO:0000313" key="3">
    <source>
        <dbReference type="Proteomes" id="UP000297703"/>
    </source>
</evidence>
<dbReference type="Proteomes" id="UP000297703">
    <property type="component" value="Unassembled WGS sequence"/>
</dbReference>
<reference evidence="2 3" key="2">
    <citation type="submission" date="2019-04" db="EMBL/GenBank/DDBJ databases">
        <title>The genome sequence of big-headed turtle.</title>
        <authorList>
            <person name="Gong S."/>
        </authorList>
    </citation>
    <scope>NUCLEOTIDE SEQUENCE [LARGE SCALE GENOMIC DNA]</scope>
    <source>
        <strain evidence="2">DO16091913</strain>
        <tissue evidence="2">Muscle</tissue>
    </source>
</reference>
<feature type="signal peptide" evidence="1">
    <location>
        <begin position="1"/>
        <end position="18"/>
    </location>
</feature>
<sequence>MPAMGFCWLLCPLLVARGSRFTKLSPEQQRVWPYGYGTKRDVSSCPLAPPPLETQEGEDIRVWKWEWAKLRATAAWFSELVLQAAECRSLSRCLAAQLYWE</sequence>
<protein>
    <submittedName>
        <fullName evidence="2">Sister chromatid cohesion protein PDS5-like protein A</fullName>
    </submittedName>
</protein>
<dbReference type="EMBL" id="QXTE01000006">
    <property type="protein sequence ID" value="TFK15119.1"/>
    <property type="molecule type" value="Genomic_DNA"/>
</dbReference>
<gene>
    <name evidence="2" type="ORF">DR999_PMT01410</name>
</gene>
<organism evidence="2 3">
    <name type="scientific">Platysternon megacephalum</name>
    <name type="common">big-headed turtle</name>
    <dbReference type="NCBI Taxonomy" id="55544"/>
    <lineage>
        <taxon>Eukaryota</taxon>
        <taxon>Metazoa</taxon>
        <taxon>Chordata</taxon>
        <taxon>Craniata</taxon>
        <taxon>Vertebrata</taxon>
        <taxon>Euteleostomi</taxon>
        <taxon>Archelosauria</taxon>
        <taxon>Testudinata</taxon>
        <taxon>Testudines</taxon>
        <taxon>Cryptodira</taxon>
        <taxon>Durocryptodira</taxon>
        <taxon>Testudinoidea</taxon>
        <taxon>Platysternidae</taxon>
        <taxon>Platysternon</taxon>
    </lineage>
</organism>
<reference evidence="2 3" key="1">
    <citation type="submission" date="2019-04" db="EMBL/GenBank/DDBJ databases">
        <title>Draft genome of the big-headed turtle Platysternon megacephalum.</title>
        <authorList>
            <person name="Gong S."/>
        </authorList>
    </citation>
    <scope>NUCLEOTIDE SEQUENCE [LARGE SCALE GENOMIC DNA]</scope>
    <source>
        <strain evidence="2">DO16091913</strain>
        <tissue evidence="2">Muscle</tissue>
    </source>
</reference>
<feature type="chain" id="PRO_5020037544" evidence="1">
    <location>
        <begin position="19"/>
        <end position="101"/>
    </location>
</feature>
<evidence type="ECO:0000256" key="1">
    <source>
        <dbReference type="SAM" id="SignalP"/>
    </source>
</evidence>
<keyword evidence="1" id="KW-0732">Signal</keyword>
<evidence type="ECO:0000313" key="2">
    <source>
        <dbReference type="EMBL" id="TFK15119.1"/>
    </source>
</evidence>
<accession>A0A4D9EWT5</accession>
<comment type="caution">
    <text evidence="2">The sequence shown here is derived from an EMBL/GenBank/DDBJ whole genome shotgun (WGS) entry which is preliminary data.</text>
</comment>
<keyword evidence="3" id="KW-1185">Reference proteome</keyword>